<evidence type="ECO:0000313" key="12">
    <source>
        <dbReference type="Proteomes" id="UP000027138"/>
    </source>
</evidence>
<dbReference type="FunFam" id="1.10.600.10:FF:000007">
    <property type="entry name" value="Isoprene synthase, chloroplastic"/>
    <property type="match status" value="1"/>
</dbReference>
<keyword evidence="7" id="KW-0456">Lyase</keyword>
<evidence type="ECO:0000256" key="1">
    <source>
        <dbReference type="ARBA" id="ARBA00001936"/>
    </source>
</evidence>
<dbReference type="InterPro" id="IPR036965">
    <property type="entry name" value="Terpene_synth_N_sf"/>
</dbReference>
<evidence type="ECO:0000256" key="5">
    <source>
        <dbReference type="ARBA" id="ARBA00022842"/>
    </source>
</evidence>
<evidence type="ECO:0000259" key="9">
    <source>
        <dbReference type="Pfam" id="PF01397"/>
    </source>
</evidence>
<protein>
    <submittedName>
        <fullName evidence="11">Uncharacterized protein</fullName>
    </submittedName>
</protein>
<comment type="cofactor">
    <cofactor evidence="2">
        <name>Mg(2+)</name>
        <dbReference type="ChEBI" id="CHEBI:18420"/>
    </cofactor>
</comment>
<evidence type="ECO:0000256" key="4">
    <source>
        <dbReference type="ARBA" id="ARBA00022723"/>
    </source>
</evidence>
<evidence type="ECO:0000256" key="3">
    <source>
        <dbReference type="ARBA" id="ARBA00006333"/>
    </source>
</evidence>
<dbReference type="PANTHER" id="PTHR31225">
    <property type="entry name" value="OS04G0344100 PROTEIN-RELATED"/>
    <property type="match status" value="1"/>
</dbReference>
<evidence type="ECO:0000313" key="11">
    <source>
        <dbReference type="EMBL" id="KDP32240.1"/>
    </source>
</evidence>
<dbReference type="Gene3D" id="1.10.600.10">
    <property type="entry name" value="Farnesyl Diphosphate Synthase"/>
    <property type="match status" value="1"/>
</dbReference>
<accession>A0A067KJ26</accession>
<dbReference type="InterPro" id="IPR005630">
    <property type="entry name" value="Terpene_synthase_metal-bd"/>
</dbReference>
<feature type="domain" description="Terpene synthase N-terminal" evidence="9">
    <location>
        <begin position="37"/>
        <end position="209"/>
    </location>
</feature>
<feature type="chain" id="PRO_5001643762" evidence="8">
    <location>
        <begin position="27"/>
        <end position="559"/>
    </location>
</feature>
<dbReference type="GO" id="GO:0000287">
    <property type="term" value="F:magnesium ion binding"/>
    <property type="evidence" value="ECO:0007669"/>
    <property type="project" value="InterPro"/>
</dbReference>
<dbReference type="InterPro" id="IPR050148">
    <property type="entry name" value="Terpene_synthase-like"/>
</dbReference>
<reference evidence="11 12" key="1">
    <citation type="journal article" date="2014" name="PLoS ONE">
        <title>Global Analysis of Gene Expression Profiles in Physic Nut (Jatropha curcas L.) Seedlings Exposed to Salt Stress.</title>
        <authorList>
            <person name="Zhang L."/>
            <person name="Zhang C."/>
            <person name="Wu P."/>
            <person name="Chen Y."/>
            <person name="Li M."/>
            <person name="Jiang H."/>
            <person name="Wu G."/>
        </authorList>
    </citation>
    <scope>NUCLEOTIDE SEQUENCE [LARGE SCALE GENOMIC DNA]</scope>
    <source>
        <strain evidence="12">cv. GZQX0401</strain>
        <tissue evidence="11">Young leaves</tissue>
    </source>
</reference>
<organism evidence="11 12">
    <name type="scientific">Jatropha curcas</name>
    <name type="common">Barbados nut</name>
    <dbReference type="NCBI Taxonomy" id="180498"/>
    <lineage>
        <taxon>Eukaryota</taxon>
        <taxon>Viridiplantae</taxon>
        <taxon>Streptophyta</taxon>
        <taxon>Embryophyta</taxon>
        <taxon>Tracheophyta</taxon>
        <taxon>Spermatophyta</taxon>
        <taxon>Magnoliopsida</taxon>
        <taxon>eudicotyledons</taxon>
        <taxon>Gunneridae</taxon>
        <taxon>Pentapetalae</taxon>
        <taxon>rosids</taxon>
        <taxon>fabids</taxon>
        <taxon>Malpighiales</taxon>
        <taxon>Euphorbiaceae</taxon>
        <taxon>Crotonoideae</taxon>
        <taxon>Jatropheae</taxon>
        <taxon>Jatropha</taxon>
    </lineage>
</organism>
<comment type="cofactor">
    <cofactor evidence="1">
        <name>Mn(2+)</name>
        <dbReference type="ChEBI" id="CHEBI:29035"/>
    </cofactor>
</comment>
<dbReference type="InterPro" id="IPR001906">
    <property type="entry name" value="Terpene_synth_N"/>
</dbReference>
<keyword evidence="4" id="KW-0479">Metal-binding</keyword>
<dbReference type="GO" id="GO:0120251">
    <property type="term" value="P:hydrocarbon biosynthetic process"/>
    <property type="evidence" value="ECO:0007669"/>
    <property type="project" value="UniProtKB-ARBA"/>
</dbReference>
<dbReference type="InterPro" id="IPR044814">
    <property type="entry name" value="Terpene_cyclase_plant_C1"/>
</dbReference>
<keyword evidence="8" id="KW-0732">Signal</keyword>
<dbReference type="Pfam" id="PF01397">
    <property type="entry name" value="Terpene_synth"/>
    <property type="match status" value="1"/>
</dbReference>
<keyword evidence="12" id="KW-1185">Reference proteome</keyword>
<dbReference type="PANTHER" id="PTHR31225:SF245">
    <property type="entry name" value="(-)-ALPHA-TERPINEOL SYNTHASE-LIKE"/>
    <property type="match status" value="1"/>
</dbReference>
<evidence type="ECO:0000256" key="2">
    <source>
        <dbReference type="ARBA" id="ARBA00001946"/>
    </source>
</evidence>
<dbReference type="AlphaFoldDB" id="A0A067KJ26"/>
<dbReference type="Gene3D" id="1.50.10.130">
    <property type="entry name" value="Terpene synthase, N-terminal domain"/>
    <property type="match status" value="1"/>
</dbReference>
<dbReference type="GO" id="GO:0016102">
    <property type="term" value="P:diterpenoid biosynthetic process"/>
    <property type="evidence" value="ECO:0007669"/>
    <property type="project" value="InterPro"/>
</dbReference>
<dbReference type="Proteomes" id="UP000027138">
    <property type="component" value="Unassembled WGS sequence"/>
</dbReference>
<dbReference type="InterPro" id="IPR034741">
    <property type="entry name" value="Terpene_cyclase-like_1_C"/>
</dbReference>
<name>A0A067KJ26_JATCU</name>
<evidence type="ECO:0000256" key="6">
    <source>
        <dbReference type="ARBA" id="ARBA00023211"/>
    </source>
</evidence>
<keyword evidence="6" id="KW-0464">Manganese</keyword>
<dbReference type="Pfam" id="PF03936">
    <property type="entry name" value="Terpene_synth_C"/>
    <property type="match status" value="1"/>
</dbReference>
<evidence type="ECO:0000256" key="8">
    <source>
        <dbReference type="SAM" id="SignalP"/>
    </source>
</evidence>
<dbReference type="InterPro" id="IPR008949">
    <property type="entry name" value="Isoprenoid_synthase_dom_sf"/>
</dbReference>
<evidence type="ECO:0000256" key="7">
    <source>
        <dbReference type="ARBA" id="ARBA00023239"/>
    </source>
</evidence>
<proteinExistence type="inferred from homology"/>
<dbReference type="SFLD" id="SFLDG01019">
    <property type="entry name" value="Terpene_Cyclase_Like_1_C_Termi"/>
    <property type="match status" value="1"/>
</dbReference>
<sequence>MQMDSSLFGVSLLMLLPVMGSKQVDGRQIIHYPSTYWDYDLLQSLSSNYSEEKYGNKVEELKYEVKSLINREMEPLAKLELIDEVQRLGLKYHFEMETKNALNVVYSNTNNGWPYDDDLYATALRFRLFRQHGYHAPQDIFERFKDEKGEFKASLCEDVKGLLSMYEASFFGFEGENTIDEAKLFSNKRLVALKTSASGSFSRKIEHALDMPIHWRLNRMEARWFIDTYEQEQHMNPTLLQLAKLDFNMVQSIHQKEVGKLARWWVDLGLNKITFARDRLVEHYFWVCGMVFEPEFGHYRDMTTKILCLITDVDDVYDVYGSLEELELLTEFIERWDITKIDKLPHMIRSIFLAMYNTTNEIGYWTIKEKNFNIIPYLRKEWAKLCKTYLTEAKWYHKGYKPTLEEYLDNAVVSIGAPFMLFCCYFLTADKITTEALDFIEKLPTIVRCPSLVLRLTDDLGTSTYELARGDNLKAVECYMNEKEVSEEVASQHINHLVHETWKEMNKAMLFNYPFSEPFLSANPNLGRTSQFFYHYGDGHGYPGNETKADLLPLLLKPI</sequence>
<keyword evidence="5" id="KW-0460">Magnesium</keyword>
<dbReference type="SUPFAM" id="SSF48576">
    <property type="entry name" value="Terpenoid synthases"/>
    <property type="match status" value="1"/>
</dbReference>
<evidence type="ECO:0000259" key="10">
    <source>
        <dbReference type="Pfam" id="PF03936"/>
    </source>
</evidence>
<dbReference type="OrthoDB" id="1936865at2759"/>
<dbReference type="FunFam" id="1.50.10.130:FF:000001">
    <property type="entry name" value="Isoprene synthase, chloroplastic"/>
    <property type="match status" value="1"/>
</dbReference>
<comment type="similarity">
    <text evidence="3">Belongs to the terpene synthase family.</text>
</comment>
<feature type="domain" description="Terpene synthase metal-binding" evidence="10">
    <location>
        <begin position="267"/>
        <end position="504"/>
    </location>
</feature>
<dbReference type="SFLD" id="SFLDS00005">
    <property type="entry name" value="Isoprenoid_Synthase_Type_I"/>
    <property type="match status" value="1"/>
</dbReference>
<dbReference type="EMBL" id="KK914589">
    <property type="protein sequence ID" value="KDP32240.1"/>
    <property type="molecule type" value="Genomic_DNA"/>
</dbReference>
<gene>
    <name evidence="11" type="ORF">JCGZ_13847</name>
</gene>
<dbReference type="InterPro" id="IPR008930">
    <property type="entry name" value="Terpenoid_cyclase/PrenylTrfase"/>
</dbReference>
<dbReference type="CDD" id="cd00684">
    <property type="entry name" value="Terpene_cyclase_plant_C1"/>
    <property type="match status" value="1"/>
</dbReference>
<dbReference type="SUPFAM" id="SSF48239">
    <property type="entry name" value="Terpenoid cyclases/Protein prenyltransferases"/>
    <property type="match status" value="1"/>
</dbReference>
<feature type="signal peptide" evidence="8">
    <location>
        <begin position="1"/>
        <end position="26"/>
    </location>
</feature>
<dbReference type="STRING" id="180498.A0A067KJ26"/>
<dbReference type="GO" id="GO:0010333">
    <property type="term" value="F:terpene synthase activity"/>
    <property type="evidence" value="ECO:0007669"/>
    <property type="project" value="InterPro"/>
</dbReference>